<dbReference type="EC" id="2.8.2.-" evidence="3"/>
<feature type="domain" description="Sulfotransferase" evidence="5">
    <location>
        <begin position="156"/>
        <end position="303"/>
    </location>
</feature>
<dbReference type="AlphaFoldDB" id="A0A8B9F8M8"/>
<feature type="compositionally biased region" description="Polar residues" evidence="4">
    <location>
        <begin position="37"/>
        <end position="46"/>
    </location>
</feature>
<dbReference type="PANTHER" id="PTHR11783">
    <property type="entry name" value="SULFOTRANSFERASE SULT"/>
    <property type="match status" value="1"/>
</dbReference>
<evidence type="ECO:0000256" key="1">
    <source>
        <dbReference type="ARBA" id="ARBA00005771"/>
    </source>
</evidence>
<organism evidence="6 7">
    <name type="scientific">Amazona collaria</name>
    <name type="common">yellow-billed parrot</name>
    <dbReference type="NCBI Taxonomy" id="241587"/>
    <lineage>
        <taxon>Eukaryota</taxon>
        <taxon>Metazoa</taxon>
        <taxon>Chordata</taxon>
        <taxon>Craniata</taxon>
        <taxon>Vertebrata</taxon>
        <taxon>Euteleostomi</taxon>
        <taxon>Archelosauria</taxon>
        <taxon>Archosauria</taxon>
        <taxon>Dinosauria</taxon>
        <taxon>Saurischia</taxon>
        <taxon>Theropoda</taxon>
        <taxon>Coelurosauria</taxon>
        <taxon>Aves</taxon>
        <taxon>Neognathae</taxon>
        <taxon>Neoaves</taxon>
        <taxon>Telluraves</taxon>
        <taxon>Australaves</taxon>
        <taxon>Psittaciformes</taxon>
        <taxon>Psittacidae</taxon>
        <taxon>Amazona</taxon>
    </lineage>
</organism>
<name>A0A8B9F8M8_9PSIT</name>
<evidence type="ECO:0000313" key="7">
    <source>
        <dbReference type="Proteomes" id="UP000694522"/>
    </source>
</evidence>
<keyword evidence="2 3" id="KW-0808">Transferase</keyword>
<dbReference type="InterPro" id="IPR000863">
    <property type="entry name" value="Sulfotransferase_dom"/>
</dbReference>
<proteinExistence type="inferred from homology"/>
<dbReference type="Proteomes" id="UP000694522">
    <property type="component" value="Unplaced"/>
</dbReference>
<dbReference type="Pfam" id="PF00685">
    <property type="entry name" value="Sulfotransfer_1"/>
    <property type="match status" value="1"/>
</dbReference>
<keyword evidence="7" id="KW-1185">Reference proteome</keyword>
<evidence type="ECO:0000256" key="3">
    <source>
        <dbReference type="RuleBase" id="RU361155"/>
    </source>
</evidence>
<evidence type="ECO:0000259" key="5">
    <source>
        <dbReference type="Pfam" id="PF00685"/>
    </source>
</evidence>
<sequence length="317" mass="35364">MRRGARTGSCWLDGAAAAPGVEIGSRADTPICLQEGTGRSSTQHRTGSGRCPAPAPEPARGGEGRNSLGFPQFSWFSPFSRPGTSKHSGAPPPPPGHSTPGASLSSQPRWPDPELRSYDNGAAWRCGRVKHSGRRSPRCLPWDARPKIPLLGCRPVAKTQLPVQLLLASIQDKDCKVMPRDVISSSYFYQMSKMLLTLAHWEITYGSWYKHVWGWWEKKQKKQLLSLFCEDMKKMRVQKILWFLGKEVVQRMVARILQHMSFGDTRKNPAANYEAMPTALMDHSLSPFLWKPLLGGGWRNAVPSHLEQGFALEPQIP</sequence>
<dbReference type="Ensembl" id="ENSACOT00000005755.1">
    <property type="protein sequence ID" value="ENSACOP00000005551.1"/>
    <property type="gene ID" value="ENSACOG00000003923.1"/>
</dbReference>
<feature type="region of interest" description="Disordered" evidence="4">
    <location>
        <begin position="32"/>
        <end position="116"/>
    </location>
</feature>
<accession>A0A8B9F8M8</accession>
<evidence type="ECO:0000313" key="6">
    <source>
        <dbReference type="Ensembl" id="ENSACOP00000005551.1"/>
    </source>
</evidence>
<reference evidence="6" key="1">
    <citation type="submission" date="2025-08" db="UniProtKB">
        <authorList>
            <consortium name="Ensembl"/>
        </authorList>
    </citation>
    <scope>IDENTIFICATION</scope>
</reference>
<dbReference type="GO" id="GO:0008146">
    <property type="term" value="F:sulfotransferase activity"/>
    <property type="evidence" value="ECO:0007669"/>
    <property type="project" value="InterPro"/>
</dbReference>
<dbReference type="Gene3D" id="3.40.50.300">
    <property type="entry name" value="P-loop containing nucleotide triphosphate hydrolases"/>
    <property type="match status" value="1"/>
</dbReference>
<protein>
    <recommendedName>
        <fullName evidence="3">Sulfotransferase</fullName>
        <ecNumber evidence="3">2.8.2.-</ecNumber>
    </recommendedName>
</protein>
<reference evidence="6" key="2">
    <citation type="submission" date="2025-09" db="UniProtKB">
        <authorList>
            <consortium name="Ensembl"/>
        </authorList>
    </citation>
    <scope>IDENTIFICATION</scope>
</reference>
<evidence type="ECO:0000256" key="2">
    <source>
        <dbReference type="ARBA" id="ARBA00022679"/>
    </source>
</evidence>
<comment type="similarity">
    <text evidence="1 3">Belongs to the sulfotransferase 1 family.</text>
</comment>
<dbReference type="SUPFAM" id="SSF52540">
    <property type="entry name" value="P-loop containing nucleoside triphosphate hydrolases"/>
    <property type="match status" value="1"/>
</dbReference>
<evidence type="ECO:0000256" key="4">
    <source>
        <dbReference type="SAM" id="MobiDB-lite"/>
    </source>
</evidence>
<dbReference type="InterPro" id="IPR027417">
    <property type="entry name" value="P-loop_NTPase"/>
</dbReference>